<organism evidence="1 2">
    <name type="scientific">Bacteroides nordii</name>
    <dbReference type="NCBI Taxonomy" id="291645"/>
    <lineage>
        <taxon>Bacteria</taxon>
        <taxon>Pseudomonadati</taxon>
        <taxon>Bacteroidota</taxon>
        <taxon>Bacteroidia</taxon>
        <taxon>Bacteroidales</taxon>
        <taxon>Bacteroidaceae</taxon>
        <taxon>Bacteroides</taxon>
    </lineage>
</organism>
<sequence>MNEEEIMLNGLLIDKCKEEGIMIALVAINRETKEIELPQSFKDMVNDPNYYICYCHRSEKEEYIIEKIKEIPD</sequence>
<evidence type="ECO:0000313" key="1">
    <source>
        <dbReference type="EMBL" id="RHB34745.1"/>
    </source>
</evidence>
<accession>A0A413VMD4</accession>
<protein>
    <submittedName>
        <fullName evidence="1">Uncharacterized protein</fullName>
    </submittedName>
</protein>
<proteinExistence type="predicted"/>
<reference evidence="1 2" key="1">
    <citation type="submission" date="2018-08" db="EMBL/GenBank/DDBJ databases">
        <title>A genome reference for cultivated species of the human gut microbiota.</title>
        <authorList>
            <person name="Zou Y."/>
            <person name="Xue W."/>
            <person name="Luo G."/>
        </authorList>
    </citation>
    <scope>NUCLEOTIDE SEQUENCE [LARGE SCALE GENOMIC DNA]</scope>
    <source>
        <strain evidence="1 2">AM40-30BH</strain>
    </source>
</reference>
<evidence type="ECO:0000313" key="2">
    <source>
        <dbReference type="Proteomes" id="UP000284379"/>
    </source>
</evidence>
<dbReference type="Proteomes" id="UP000284379">
    <property type="component" value="Unassembled WGS sequence"/>
</dbReference>
<gene>
    <name evidence="1" type="ORF">DW888_12365</name>
</gene>
<comment type="caution">
    <text evidence="1">The sequence shown here is derived from an EMBL/GenBank/DDBJ whole genome shotgun (WGS) entry which is preliminary data.</text>
</comment>
<dbReference type="AlphaFoldDB" id="A0A413VMD4"/>
<name>A0A413VMD4_9BACE</name>
<dbReference type="RefSeq" id="WP_007485178.1">
    <property type="nucleotide sequence ID" value="NZ_CABJFV010000008.1"/>
</dbReference>
<dbReference type="EMBL" id="QSGO01000008">
    <property type="protein sequence ID" value="RHB34745.1"/>
    <property type="molecule type" value="Genomic_DNA"/>
</dbReference>